<organism evidence="1 2">
    <name type="scientific">Xanthomonas cucurbitae</name>
    <dbReference type="NCBI Taxonomy" id="56453"/>
    <lineage>
        <taxon>Bacteria</taxon>
        <taxon>Pseudomonadati</taxon>
        <taxon>Pseudomonadota</taxon>
        <taxon>Gammaproteobacteria</taxon>
        <taxon>Lysobacterales</taxon>
        <taxon>Lysobacteraceae</taxon>
        <taxon>Xanthomonas</taxon>
    </lineage>
</organism>
<name>A0A2S7DRH3_9XANT</name>
<dbReference type="AlphaFoldDB" id="A0A2S7DRH3"/>
<accession>A0A2S7DRH3</accession>
<dbReference type="EMBL" id="MDED01000016">
    <property type="protein sequence ID" value="PPU76404.1"/>
    <property type="molecule type" value="Genomic_DNA"/>
</dbReference>
<evidence type="ECO:0000313" key="2">
    <source>
        <dbReference type="Proteomes" id="UP000239561"/>
    </source>
</evidence>
<comment type="caution">
    <text evidence="1">The sequence shown here is derived from an EMBL/GenBank/DDBJ whole genome shotgun (WGS) entry which is preliminary data.</text>
</comment>
<sequence length="60" mass="6253">MVNGDNDNCDTARSAVVDAITPLRLGLPANRCSTGCVCAAIEVRLGRGCGRARVRSYGEA</sequence>
<dbReference type="Proteomes" id="UP000239561">
    <property type="component" value="Unassembled WGS sequence"/>
</dbReference>
<gene>
    <name evidence="1" type="ORF">XcuCFBP2542_10140</name>
</gene>
<evidence type="ECO:0000313" key="1">
    <source>
        <dbReference type="EMBL" id="PPU76404.1"/>
    </source>
</evidence>
<protein>
    <submittedName>
        <fullName evidence="1">Uncharacterized protein</fullName>
    </submittedName>
</protein>
<proteinExistence type="predicted"/>
<reference evidence="1 2" key="1">
    <citation type="submission" date="2016-08" db="EMBL/GenBank/DDBJ databases">
        <authorList>
            <person name="Seilhamer J.J."/>
        </authorList>
    </citation>
    <scope>NUCLEOTIDE SEQUENCE [LARGE SCALE GENOMIC DNA]</scope>
    <source>
        <strain evidence="1 2">CFBP2542</strain>
    </source>
</reference>